<sequence>MKPVAKRNIIITTVNTLVMTCFFLIKYVFLPRIPNINLASGSDLFFLLTWVPIPLISIIGLALEQQRVLFWIIPDFVYCALTFAISGEDCPYGIGLGGFFTSTYYSRNIALLDRLITFIAILTMQYAVKLLIKLIKKVGGKSKS</sequence>
<keyword evidence="1" id="KW-0812">Transmembrane</keyword>
<gene>
    <name evidence="2" type="ORF">EUBSIR_01396</name>
</gene>
<evidence type="ECO:0000313" key="3">
    <source>
        <dbReference type="Proteomes" id="UP000005326"/>
    </source>
</evidence>
<name>B0MNJ1_9FIRM</name>
<evidence type="ECO:0000256" key="1">
    <source>
        <dbReference type="SAM" id="Phobius"/>
    </source>
</evidence>
<evidence type="ECO:0000313" key="2">
    <source>
        <dbReference type="EMBL" id="EDS00703.1"/>
    </source>
</evidence>
<keyword evidence="1" id="KW-1133">Transmembrane helix</keyword>
<accession>B0MNJ1</accession>
<feature type="transmembrane region" description="Helical" evidence="1">
    <location>
        <begin position="44"/>
        <end position="63"/>
    </location>
</feature>
<feature type="transmembrane region" description="Helical" evidence="1">
    <location>
        <begin position="68"/>
        <end position="86"/>
    </location>
</feature>
<comment type="caution">
    <text evidence="2">The sequence shown here is derived from an EMBL/GenBank/DDBJ whole genome shotgun (WGS) entry which is preliminary data.</text>
</comment>
<reference evidence="2" key="1">
    <citation type="submission" date="2007-10" db="EMBL/GenBank/DDBJ databases">
        <authorList>
            <person name="Fulton L."/>
            <person name="Clifton S."/>
            <person name="Fulton B."/>
            <person name="Xu J."/>
            <person name="Minx P."/>
            <person name="Pepin K.H."/>
            <person name="Johnson M."/>
            <person name="Thiruvilangam P."/>
            <person name="Bhonagiri V."/>
            <person name="Nash W.E."/>
            <person name="Mardis E.R."/>
            <person name="Wilson R.K."/>
        </authorList>
    </citation>
    <scope>NUCLEOTIDE SEQUENCE [LARGE SCALE GENOMIC DNA]</scope>
    <source>
        <strain evidence="2">DSM 15702</strain>
    </source>
</reference>
<feature type="transmembrane region" description="Helical" evidence="1">
    <location>
        <begin position="115"/>
        <end position="135"/>
    </location>
</feature>
<dbReference type="Proteomes" id="UP000005326">
    <property type="component" value="Unassembled WGS sequence"/>
</dbReference>
<feature type="transmembrane region" description="Helical" evidence="1">
    <location>
        <begin position="9"/>
        <end position="29"/>
    </location>
</feature>
<reference evidence="2" key="2">
    <citation type="submission" date="2014-06" db="EMBL/GenBank/DDBJ databases">
        <title>Draft genome sequence of Eubacterium siraeum (DSM 15702).</title>
        <authorList>
            <person name="Sudarsanam P."/>
            <person name="Ley R."/>
            <person name="Guruge J."/>
            <person name="Turnbaugh P.J."/>
            <person name="Mahowald M."/>
            <person name="Liep D."/>
            <person name="Gordon J."/>
        </authorList>
    </citation>
    <scope>NUCLEOTIDE SEQUENCE</scope>
    <source>
        <strain evidence="2">DSM 15702</strain>
    </source>
</reference>
<keyword evidence="1" id="KW-0472">Membrane</keyword>
<dbReference type="EMBL" id="ABCA03000046">
    <property type="protein sequence ID" value="EDS00703.1"/>
    <property type="molecule type" value="Genomic_DNA"/>
</dbReference>
<proteinExistence type="predicted"/>
<dbReference type="AlphaFoldDB" id="B0MNJ1"/>
<protein>
    <submittedName>
        <fullName evidence="2">Uncharacterized protein</fullName>
    </submittedName>
</protein>
<keyword evidence="3" id="KW-1185">Reference proteome</keyword>
<organism evidence="2 3">
    <name type="scientific">[Eubacterium] siraeum DSM 15702</name>
    <dbReference type="NCBI Taxonomy" id="428128"/>
    <lineage>
        <taxon>Bacteria</taxon>
        <taxon>Bacillati</taxon>
        <taxon>Bacillota</taxon>
        <taxon>Clostridia</taxon>
        <taxon>Eubacteriales</taxon>
        <taxon>Oscillospiraceae</taxon>
        <taxon>Oscillospiraceae incertae sedis</taxon>
    </lineage>
</organism>